<dbReference type="Pfam" id="PF05193">
    <property type="entry name" value="Peptidase_M16_C"/>
    <property type="match status" value="1"/>
</dbReference>
<dbReference type="InterPro" id="IPR050361">
    <property type="entry name" value="MPP/UQCRC_Complex"/>
</dbReference>
<sequence length="424" mass="49222">MLDENVMNNKGLHIHLLSTPKYKTTTIALQIRSNLSRETATERALLTQVLKSATKSLPSRKEIRRYLDELYGASFSADVQKKGEQHIISLKMELANEKYLRDTTPLFEKGLHFLREVVEEPSFESDHTFSEKVIHEEKRTLKQRLHSIYDDKIRYANQRLLEIMCEDEPFSVHPFGILERVDQITNEDLINEYKRMLNEDDFRLYIVGDVSEEEVQKASNTFTIQSRESSNFSTRPSPIKREETQEVKETDDIQQGKLHLGYRTSITFDDDNFTAMQVLNGLFGGFPHSKLFLNVREKESLAYYAASRYESHKGLVLVFAGIEASNYEKAMKIIDEQLVDIQEGQFSEEAIKQTKSMLKNQLLETADSARGVIELYYQGIIGNKKRNLDDWLQEIEKVTREDVISCARELHLDTRYFLHGKESN</sequence>
<protein>
    <submittedName>
        <fullName evidence="2">Predicted Zn-dependent peptidase</fullName>
    </submittedName>
</protein>
<dbReference type="GO" id="GO:0046872">
    <property type="term" value="F:metal ion binding"/>
    <property type="evidence" value="ECO:0007669"/>
    <property type="project" value="InterPro"/>
</dbReference>
<dbReference type="PANTHER" id="PTHR11851">
    <property type="entry name" value="METALLOPROTEASE"/>
    <property type="match status" value="1"/>
</dbReference>
<dbReference type="InterPro" id="IPR011249">
    <property type="entry name" value="Metalloenz_LuxS/M16"/>
</dbReference>
<proteinExistence type="predicted"/>
<gene>
    <name evidence="2" type="ORF">SAMN05192532_101606</name>
</gene>
<reference evidence="2 3" key="1">
    <citation type="submission" date="2016-10" db="EMBL/GenBank/DDBJ databases">
        <authorList>
            <person name="de Groot N.N."/>
        </authorList>
    </citation>
    <scope>NUCLEOTIDE SEQUENCE [LARGE SCALE GENOMIC DNA]</scope>
    <source>
        <strain evidence="2 3">DSM 23995</strain>
    </source>
</reference>
<dbReference type="EMBL" id="FONT01000001">
    <property type="protein sequence ID" value="SFE37881.1"/>
    <property type="molecule type" value="Genomic_DNA"/>
</dbReference>
<dbReference type="PANTHER" id="PTHR11851:SF186">
    <property type="entry name" value="INACTIVE METALLOPROTEASE YMFF-RELATED"/>
    <property type="match status" value="1"/>
</dbReference>
<dbReference type="RefSeq" id="WP_091657124.1">
    <property type="nucleotide sequence ID" value="NZ_FONT01000001.1"/>
</dbReference>
<keyword evidence="3" id="KW-1185">Reference proteome</keyword>
<dbReference type="STRING" id="930128.SAMN05192532_101606"/>
<dbReference type="InterPro" id="IPR007863">
    <property type="entry name" value="Peptidase_M16_C"/>
</dbReference>
<evidence type="ECO:0000313" key="2">
    <source>
        <dbReference type="EMBL" id="SFE37881.1"/>
    </source>
</evidence>
<evidence type="ECO:0000259" key="1">
    <source>
        <dbReference type="Pfam" id="PF05193"/>
    </source>
</evidence>
<name>A0A1I2A1T5_9BACI</name>
<dbReference type="AlphaFoldDB" id="A0A1I2A1T5"/>
<dbReference type="Gene3D" id="3.30.830.10">
    <property type="entry name" value="Metalloenzyme, LuxS/M16 peptidase-like"/>
    <property type="match status" value="2"/>
</dbReference>
<evidence type="ECO:0000313" key="3">
    <source>
        <dbReference type="Proteomes" id="UP000199516"/>
    </source>
</evidence>
<organism evidence="2 3">
    <name type="scientific">Alteribacillus iranensis</name>
    <dbReference type="NCBI Taxonomy" id="930128"/>
    <lineage>
        <taxon>Bacteria</taxon>
        <taxon>Bacillati</taxon>
        <taxon>Bacillota</taxon>
        <taxon>Bacilli</taxon>
        <taxon>Bacillales</taxon>
        <taxon>Bacillaceae</taxon>
        <taxon>Alteribacillus</taxon>
    </lineage>
</organism>
<dbReference type="SUPFAM" id="SSF63411">
    <property type="entry name" value="LuxS/MPP-like metallohydrolase"/>
    <property type="match status" value="2"/>
</dbReference>
<dbReference type="NCBIfam" id="NF047422">
    <property type="entry name" value="YfmF_fam"/>
    <property type="match status" value="1"/>
</dbReference>
<dbReference type="OrthoDB" id="9762085at2"/>
<accession>A0A1I2A1T5</accession>
<dbReference type="Proteomes" id="UP000199516">
    <property type="component" value="Unassembled WGS sequence"/>
</dbReference>
<feature type="domain" description="Peptidase M16 C-terminal" evidence="1">
    <location>
        <begin position="184"/>
        <end position="358"/>
    </location>
</feature>